<dbReference type="GO" id="GO:0032040">
    <property type="term" value="C:small-subunit processome"/>
    <property type="evidence" value="ECO:0007669"/>
    <property type="project" value="TreeGrafter"/>
</dbReference>
<evidence type="ECO:0000259" key="1">
    <source>
        <dbReference type="Pfam" id="PF12894"/>
    </source>
</evidence>
<reference evidence="2 3" key="1">
    <citation type="journal article" date="2023" name="BMC Biol.">
        <title>The compact genome of the sponge Oopsacas minuta (Hexactinellida) is lacking key metazoan core genes.</title>
        <authorList>
            <person name="Santini S."/>
            <person name="Schenkelaars Q."/>
            <person name="Jourda C."/>
            <person name="Duchesne M."/>
            <person name="Belahbib H."/>
            <person name="Rocher C."/>
            <person name="Selva M."/>
            <person name="Riesgo A."/>
            <person name="Vervoort M."/>
            <person name="Leys S.P."/>
            <person name="Kodjabachian L."/>
            <person name="Le Bivic A."/>
            <person name="Borchiellini C."/>
            <person name="Claverie J.M."/>
            <person name="Renard E."/>
        </authorList>
    </citation>
    <scope>NUCLEOTIDE SEQUENCE [LARGE SCALE GENOMIC DNA]</scope>
    <source>
        <strain evidence="2">SPO-2</strain>
    </source>
</reference>
<proteinExistence type="predicted"/>
<dbReference type="InterPro" id="IPR001680">
    <property type="entry name" value="WD40_rpt"/>
</dbReference>
<gene>
    <name evidence="2" type="ORF">LOD99_7897</name>
</gene>
<dbReference type="Proteomes" id="UP001165289">
    <property type="component" value="Unassembled WGS sequence"/>
</dbReference>
<dbReference type="GO" id="GO:0030686">
    <property type="term" value="C:90S preribosome"/>
    <property type="evidence" value="ECO:0007669"/>
    <property type="project" value="InterPro"/>
</dbReference>
<name>A0AAV7JJQ7_9METZ</name>
<dbReference type="InterPro" id="IPR046351">
    <property type="entry name" value="UTP4"/>
</dbReference>
<keyword evidence="3" id="KW-1185">Reference proteome</keyword>
<dbReference type="GO" id="GO:0034455">
    <property type="term" value="C:t-UTP complex"/>
    <property type="evidence" value="ECO:0007669"/>
    <property type="project" value="TreeGrafter"/>
</dbReference>
<dbReference type="GO" id="GO:0003723">
    <property type="term" value="F:RNA binding"/>
    <property type="evidence" value="ECO:0007669"/>
    <property type="project" value="TreeGrafter"/>
</dbReference>
<dbReference type="GO" id="GO:0000462">
    <property type="term" value="P:maturation of SSU-rRNA from tricistronic rRNA transcript (SSU-rRNA, 5.8S rRNA, LSU-rRNA)"/>
    <property type="evidence" value="ECO:0007669"/>
    <property type="project" value="InterPro"/>
</dbReference>
<accession>A0AAV7JJQ7</accession>
<dbReference type="InterPro" id="IPR015943">
    <property type="entry name" value="WD40/YVTN_repeat-like_dom_sf"/>
</dbReference>
<feature type="domain" description="Anaphase-promoting complex subunit 4-like WD40" evidence="1">
    <location>
        <begin position="111"/>
        <end position="185"/>
    </location>
</feature>
<evidence type="ECO:0000313" key="2">
    <source>
        <dbReference type="EMBL" id="KAI6648670.1"/>
    </source>
</evidence>
<comment type="caution">
    <text evidence="2">The sequence shown here is derived from an EMBL/GenBank/DDBJ whole genome shotgun (WGS) entry which is preliminary data.</text>
</comment>
<dbReference type="Pfam" id="PF12894">
    <property type="entry name" value="ANAPC4_WD40"/>
    <property type="match status" value="1"/>
</dbReference>
<dbReference type="PANTHER" id="PTHR44163">
    <property type="entry name" value="U3 SMALL NUCLEOLAR RNA-ASSOCIATED PROTEIN 4 HOMOLOG"/>
    <property type="match status" value="1"/>
</dbReference>
<dbReference type="InterPro" id="IPR024977">
    <property type="entry name" value="Apc4-like_WD40_dom"/>
</dbReference>
<evidence type="ECO:0000313" key="3">
    <source>
        <dbReference type="Proteomes" id="UP001165289"/>
    </source>
</evidence>
<dbReference type="SMART" id="SM00320">
    <property type="entry name" value="WD40"/>
    <property type="match status" value="9"/>
</dbReference>
<dbReference type="SUPFAM" id="SSF50978">
    <property type="entry name" value="WD40 repeat-like"/>
    <property type="match status" value="2"/>
</dbReference>
<sequence>MDLHCVAFLEYQPSGIEQLCLHNSSQFLAVARSNGSIEFWESKLDTFSFLNSTPICQDRLIRSLVCRGDRLFSAGLDGIISEWIFGDISEKNRAMLDIPIWCMEKSSCGGLLAVGLENGAIKIYETKYDNLEYQKDLQKQTGRILSLAWHPVGELLACGFDNSSIATFSLSNGLCLQRITLDKHNKQNTFVWQIKFLIDHTLISGNSMGKIQFWNGKFGTLKQEYTLHEELADILAIFVNEKEDTIFASGVDSKLVQLKRIEMDGNSKWIPSGSIRFHSHDVKSIVACENKFILTGGVDTKIIIHNWQRFEQKKLIKQILPFISSSRETVKVAVERKVILFQMPNKLQVWSLTKDPKSANKDVDCLLELQTNSTDGLITSAISSKADFLSWSNRKITKFYHLDWNEQDDKCISKIKQIKHAPSHPSQILAFSQHSNHVISVFNLREISIFSLSSPKNVNLHHADVGYSVVKITPSKCGKYFASVSSDSAVYIYDIDNFKIITQLSSHSSKIVSIDFAPNITNIVITYSNSEIIIFDYINQKHTEWTRSFQDFRCQDLLTSHQIELTNLTATFVRDNRLILSSYNGLCVVRLEHIPESGELETRSKKRIKIAEEERIQYHFHADNFKISSQYNSILALVHISEEEALLVERPWEEIQKEFPSELFREKYGT</sequence>
<dbReference type="EMBL" id="JAKMXF010000327">
    <property type="protein sequence ID" value="KAI6648670.1"/>
    <property type="molecule type" value="Genomic_DNA"/>
</dbReference>
<organism evidence="2 3">
    <name type="scientific">Oopsacas minuta</name>
    <dbReference type="NCBI Taxonomy" id="111878"/>
    <lineage>
        <taxon>Eukaryota</taxon>
        <taxon>Metazoa</taxon>
        <taxon>Porifera</taxon>
        <taxon>Hexactinellida</taxon>
        <taxon>Hexasterophora</taxon>
        <taxon>Lyssacinosida</taxon>
        <taxon>Leucopsacidae</taxon>
        <taxon>Oopsacas</taxon>
    </lineage>
</organism>
<protein>
    <submittedName>
        <fullName evidence="2">Cirhin-like</fullName>
    </submittedName>
</protein>
<dbReference type="InterPro" id="IPR036322">
    <property type="entry name" value="WD40_repeat_dom_sf"/>
</dbReference>
<dbReference type="PANTHER" id="PTHR44163:SF1">
    <property type="entry name" value="U3 SMALL NUCLEOLAR RNA-ASSOCIATED PROTEIN 4 HOMOLOG"/>
    <property type="match status" value="1"/>
</dbReference>
<dbReference type="Gene3D" id="2.130.10.10">
    <property type="entry name" value="YVTN repeat-like/Quinoprotein amine dehydrogenase"/>
    <property type="match status" value="2"/>
</dbReference>
<dbReference type="AlphaFoldDB" id="A0AAV7JJQ7"/>